<dbReference type="CDD" id="cd04468">
    <property type="entry name" value="S1_eIF5A"/>
    <property type="match status" value="1"/>
</dbReference>
<dbReference type="FunFam" id="2.30.30.30:FF:000080">
    <property type="entry name" value="Eukaryotic translation initiation factor 5A"/>
    <property type="match status" value="1"/>
</dbReference>
<dbReference type="InterPro" id="IPR019769">
    <property type="entry name" value="Trans_elong_IF5A_hypusine_site"/>
</dbReference>
<keyword evidence="10" id="KW-1185">Reference proteome</keyword>
<dbReference type="InterPro" id="IPR014722">
    <property type="entry name" value="Rib_uL2_dom2"/>
</dbReference>
<dbReference type="InterPro" id="IPR012340">
    <property type="entry name" value="NA-bd_OB-fold"/>
</dbReference>
<evidence type="ECO:0000256" key="6">
    <source>
        <dbReference type="ARBA" id="ARBA00023071"/>
    </source>
</evidence>
<evidence type="ECO:0000256" key="4">
    <source>
        <dbReference type="ARBA" id="ARBA00022640"/>
    </source>
</evidence>
<evidence type="ECO:0000256" key="2">
    <source>
        <dbReference type="ARBA" id="ARBA00006016"/>
    </source>
</evidence>
<dbReference type="EMBL" id="SDOX01000019">
    <property type="protein sequence ID" value="TFJ84450.1"/>
    <property type="molecule type" value="Genomic_DNA"/>
</dbReference>
<dbReference type="InterPro" id="IPR020189">
    <property type="entry name" value="IF5A_C"/>
</dbReference>
<evidence type="ECO:0000256" key="5">
    <source>
        <dbReference type="ARBA" id="ARBA00022917"/>
    </source>
</evidence>
<name>A0A4D9CZ31_9STRA</name>
<keyword evidence="6 7" id="KW-0385">Hypusine</keyword>
<evidence type="ECO:0000256" key="7">
    <source>
        <dbReference type="RuleBase" id="RU362005"/>
    </source>
</evidence>
<keyword evidence="3" id="KW-0150">Chloroplast</keyword>
<comment type="function">
    <text evidence="7">Translation factor that promotes translation elongation and termination, particularly upon ribosome stalling at specific amino acid sequence contexts. Binds between the exit (E) and peptidyl (P) site of the ribosome and promotes rescue of stalled ribosome: specifically required for efficient translation of polyproline-containing peptides as well as other motifs that stall the ribosome. Acts as ribosome quality control (RQC) cofactor by joining the RQC complex to facilitate peptidyl transfer during CAT tailing step.</text>
</comment>
<dbReference type="GO" id="GO:0009507">
    <property type="term" value="C:chloroplast"/>
    <property type="evidence" value="ECO:0007669"/>
    <property type="project" value="UniProtKB-SubCell"/>
</dbReference>
<dbReference type="FunFam" id="2.40.50.140:FF:000034">
    <property type="entry name" value="Eukaryotic translation initiation factor 5A"/>
    <property type="match status" value="1"/>
</dbReference>
<dbReference type="GO" id="GO:0003746">
    <property type="term" value="F:translation elongation factor activity"/>
    <property type="evidence" value="ECO:0007669"/>
    <property type="project" value="UniProtKB-UniRule"/>
</dbReference>
<dbReference type="GO" id="GO:0043022">
    <property type="term" value="F:ribosome binding"/>
    <property type="evidence" value="ECO:0007669"/>
    <property type="project" value="UniProtKB-UniRule"/>
</dbReference>
<comment type="caution">
    <text evidence="9">The sequence shown here is derived from an EMBL/GenBank/DDBJ whole genome shotgun (WGS) entry which is preliminary data.</text>
</comment>
<dbReference type="Proteomes" id="UP000355283">
    <property type="component" value="Unassembled WGS sequence"/>
</dbReference>
<dbReference type="OrthoDB" id="9975114at2759"/>
<dbReference type="InterPro" id="IPR048670">
    <property type="entry name" value="IF5A-like_N"/>
</dbReference>
<dbReference type="SMART" id="SM01376">
    <property type="entry name" value="eIF-5a"/>
    <property type="match status" value="1"/>
</dbReference>
<dbReference type="PROSITE" id="PS00302">
    <property type="entry name" value="IF5A_HYPUSINE"/>
    <property type="match status" value="1"/>
</dbReference>
<comment type="subcellular location">
    <subcellularLocation>
        <location evidence="1">Plastid</location>
        <location evidence="1">Chloroplast</location>
    </subcellularLocation>
</comment>
<dbReference type="AlphaFoldDB" id="A0A4D9CZ31"/>
<evidence type="ECO:0000313" key="10">
    <source>
        <dbReference type="Proteomes" id="UP000355283"/>
    </source>
</evidence>
<dbReference type="Gene3D" id="2.30.30.30">
    <property type="match status" value="1"/>
</dbReference>
<evidence type="ECO:0000313" key="9">
    <source>
        <dbReference type="EMBL" id="TFJ84450.1"/>
    </source>
</evidence>
<feature type="domain" description="Translation initiation factor 5A C-terminal" evidence="8">
    <location>
        <begin position="90"/>
        <end position="159"/>
    </location>
</feature>
<evidence type="ECO:0000259" key="8">
    <source>
        <dbReference type="SMART" id="SM01376"/>
    </source>
</evidence>
<sequence>MAEEAAATIEDYDFSGTTAGASDVFPSEAGQIKKGGYIMIKGRPCKVVNVSTSKTGKHGHAKANFTAVDIFNGKKVEDVVPTTHTTYVPNVNRSEYQLLDIEDGFVSLLQEDGGTRDDLKLPDYPEGFDQEILKAYQDGKSLSLSVLSACGIDQIIAYKEEA</sequence>
<keyword evidence="5 7" id="KW-0648">Protein biosynthesis</keyword>
<dbReference type="SUPFAM" id="SSF50104">
    <property type="entry name" value="Translation proteins SH3-like domain"/>
    <property type="match status" value="1"/>
</dbReference>
<protein>
    <recommendedName>
        <fullName evidence="7">Eukaryotic translation initiation factor 5A</fullName>
        <shortName evidence="7">eIF-5A</shortName>
    </recommendedName>
</protein>
<comment type="PTM">
    <text evidence="7">eIF-5A seems to be the only eukaryotic protein to have a hypusine residue which is a post-translational modification of a lysine by the addition of a butylamino group.</text>
</comment>
<keyword evidence="4" id="KW-0934">Plastid</keyword>
<dbReference type="PIRSF" id="PIRSF003025">
    <property type="entry name" value="eIF5A"/>
    <property type="match status" value="1"/>
</dbReference>
<dbReference type="PANTHER" id="PTHR11673">
    <property type="entry name" value="TRANSLATION INITIATION FACTOR 5A FAMILY MEMBER"/>
    <property type="match status" value="1"/>
</dbReference>
<dbReference type="InterPro" id="IPR008991">
    <property type="entry name" value="Translation_prot_SH3-like_sf"/>
</dbReference>
<reference evidence="9 10" key="1">
    <citation type="submission" date="2019-01" db="EMBL/GenBank/DDBJ databases">
        <title>Nuclear Genome Assembly of the Microalgal Biofuel strain Nannochloropsis salina CCMP1776.</title>
        <authorList>
            <person name="Hovde B."/>
        </authorList>
    </citation>
    <scope>NUCLEOTIDE SEQUENCE [LARGE SCALE GENOMIC DNA]</scope>
    <source>
        <strain evidence="9 10">CCMP1776</strain>
    </source>
</reference>
<comment type="similarity">
    <text evidence="2 7">Belongs to the eIF-5A family.</text>
</comment>
<gene>
    <name evidence="9" type="ORF">NSK_004435</name>
</gene>
<dbReference type="InterPro" id="IPR001884">
    <property type="entry name" value="IF5A-like"/>
</dbReference>
<accession>A0A4D9CZ31</accession>
<dbReference type="Pfam" id="PF21485">
    <property type="entry name" value="IF5A-like_N"/>
    <property type="match status" value="1"/>
</dbReference>
<organism evidence="9 10">
    <name type="scientific">Nannochloropsis salina CCMP1776</name>
    <dbReference type="NCBI Taxonomy" id="1027361"/>
    <lineage>
        <taxon>Eukaryota</taxon>
        <taxon>Sar</taxon>
        <taxon>Stramenopiles</taxon>
        <taxon>Ochrophyta</taxon>
        <taxon>Eustigmatophyceae</taxon>
        <taxon>Eustigmatales</taxon>
        <taxon>Monodopsidaceae</taxon>
        <taxon>Microchloropsis</taxon>
        <taxon>Microchloropsis salina</taxon>
    </lineage>
</organism>
<proteinExistence type="inferred from homology"/>
<evidence type="ECO:0000256" key="1">
    <source>
        <dbReference type="ARBA" id="ARBA00004229"/>
    </source>
</evidence>
<evidence type="ECO:0000256" key="3">
    <source>
        <dbReference type="ARBA" id="ARBA00022528"/>
    </source>
</evidence>
<dbReference type="NCBIfam" id="TIGR00037">
    <property type="entry name" value="eIF_5A"/>
    <property type="match status" value="1"/>
</dbReference>
<dbReference type="Gene3D" id="2.40.50.140">
    <property type="entry name" value="Nucleic acid-binding proteins"/>
    <property type="match status" value="1"/>
</dbReference>
<dbReference type="Pfam" id="PF01287">
    <property type="entry name" value="eIF-5a"/>
    <property type="match status" value="1"/>
</dbReference>
<dbReference type="SUPFAM" id="SSF50249">
    <property type="entry name" value="Nucleic acid-binding proteins"/>
    <property type="match status" value="1"/>
</dbReference>
<dbReference type="GO" id="GO:0003723">
    <property type="term" value="F:RNA binding"/>
    <property type="evidence" value="ECO:0007669"/>
    <property type="project" value="InterPro"/>
</dbReference>
<dbReference type="GO" id="GO:0045901">
    <property type="term" value="P:positive regulation of translational elongation"/>
    <property type="evidence" value="ECO:0007669"/>
    <property type="project" value="UniProtKB-UniRule"/>
</dbReference>
<dbReference type="GO" id="GO:0045905">
    <property type="term" value="P:positive regulation of translational termination"/>
    <property type="evidence" value="ECO:0007669"/>
    <property type="project" value="UniProtKB-UniRule"/>
</dbReference>